<proteinExistence type="predicted"/>
<keyword evidence="2" id="KW-1185">Reference proteome</keyword>
<comment type="caution">
    <text evidence="1">The sequence shown here is derived from an EMBL/GenBank/DDBJ whole genome shotgun (WGS) entry which is preliminary data.</text>
</comment>
<protein>
    <recommendedName>
        <fullName evidence="3">Nudix hydrolase domain-containing protein</fullName>
    </recommendedName>
</protein>
<dbReference type="InterPro" id="IPR015797">
    <property type="entry name" value="NUDIX_hydrolase-like_dom_sf"/>
</dbReference>
<organism evidence="1 2">
    <name type="scientific">Cyclotella cryptica</name>
    <dbReference type="NCBI Taxonomy" id="29204"/>
    <lineage>
        <taxon>Eukaryota</taxon>
        <taxon>Sar</taxon>
        <taxon>Stramenopiles</taxon>
        <taxon>Ochrophyta</taxon>
        <taxon>Bacillariophyta</taxon>
        <taxon>Coscinodiscophyceae</taxon>
        <taxon>Thalassiosirophycidae</taxon>
        <taxon>Stephanodiscales</taxon>
        <taxon>Stephanodiscaceae</taxon>
        <taxon>Cyclotella</taxon>
    </lineage>
</organism>
<gene>
    <name evidence="1" type="ORF">HJC23_001768</name>
</gene>
<reference evidence="1 2" key="1">
    <citation type="journal article" date="2020" name="G3 (Bethesda)">
        <title>Improved Reference Genome for Cyclotella cryptica CCMP332, a Model for Cell Wall Morphogenesis, Salinity Adaptation, and Lipid Production in Diatoms (Bacillariophyta).</title>
        <authorList>
            <person name="Roberts W.R."/>
            <person name="Downey K.M."/>
            <person name="Ruck E.C."/>
            <person name="Traller J.C."/>
            <person name="Alverson A.J."/>
        </authorList>
    </citation>
    <scope>NUCLEOTIDE SEQUENCE [LARGE SCALE GENOMIC DNA]</scope>
    <source>
        <strain evidence="1 2">CCMP332</strain>
    </source>
</reference>
<name>A0ABD3QPA1_9STRA</name>
<sequence>MSNITTSTKRPLGRQTFMRIAILALFALVAFSVLEKGKELISQSMLDQDEYCLVSHGKYNGLIYESSDSSSRGGGMTLANQCLVQSKWMRLAQHSVQLPSSNSEQKIIDDWLWIDYHDRINVLVEAPKTAPGEGGGASFLIIEQTKYALESEMSLAVVGGIIEPTTQVDTNGQKTQVIMPEAPLMAAKREVEEEMKVTCQTWIALGKFRTDVNRGMGWVNPFLARDCSYSSNEGIVEENANVIGGADTETQKIITMSLSDVRQAVMAGRFLEVQWSNTVALAVLRY</sequence>
<dbReference type="Proteomes" id="UP001516023">
    <property type="component" value="Unassembled WGS sequence"/>
</dbReference>
<dbReference type="AlphaFoldDB" id="A0ABD3QPA1"/>
<dbReference type="Gene3D" id="3.90.79.10">
    <property type="entry name" value="Nucleoside Triphosphate Pyrophosphohydrolase"/>
    <property type="match status" value="1"/>
</dbReference>
<dbReference type="EMBL" id="JABMIG020000021">
    <property type="protein sequence ID" value="KAL3802224.1"/>
    <property type="molecule type" value="Genomic_DNA"/>
</dbReference>
<dbReference type="SUPFAM" id="SSF55811">
    <property type="entry name" value="Nudix"/>
    <property type="match status" value="1"/>
</dbReference>
<evidence type="ECO:0008006" key="3">
    <source>
        <dbReference type="Google" id="ProtNLM"/>
    </source>
</evidence>
<evidence type="ECO:0000313" key="1">
    <source>
        <dbReference type="EMBL" id="KAL3802224.1"/>
    </source>
</evidence>
<accession>A0ABD3QPA1</accession>
<evidence type="ECO:0000313" key="2">
    <source>
        <dbReference type="Proteomes" id="UP001516023"/>
    </source>
</evidence>